<dbReference type="Pfam" id="PF25574">
    <property type="entry name" value="TPR_IMB1"/>
    <property type="match status" value="1"/>
</dbReference>
<dbReference type="OrthoDB" id="10263328at2759"/>
<protein>
    <submittedName>
        <fullName evidence="3">Importin beta, putative</fullName>
    </submittedName>
</protein>
<dbReference type="GO" id="GO:0031267">
    <property type="term" value="F:small GTPase binding"/>
    <property type="evidence" value="ECO:0007669"/>
    <property type="project" value="InterPro"/>
</dbReference>
<proteinExistence type="predicted"/>
<dbReference type="RefSeq" id="XP_004024396.1">
    <property type="nucleotide sequence ID" value="XM_004024347.1"/>
</dbReference>
<dbReference type="OMA" id="QQYQERW"/>
<dbReference type="EMBL" id="GL984357">
    <property type="protein sequence ID" value="EGR27486.1"/>
    <property type="molecule type" value="Genomic_DNA"/>
</dbReference>
<keyword evidence="1" id="KW-0677">Repeat</keyword>
<evidence type="ECO:0000313" key="4">
    <source>
        <dbReference type="Proteomes" id="UP000008983"/>
    </source>
</evidence>
<dbReference type="Proteomes" id="UP000008983">
    <property type="component" value="Unassembled WGS sequence"/>
</dbReference>
<dbReference type="InterPro" id="IPR016024">
    <property type="entry name" value="ARM-type_fold"/>
</dbReference>
<dbReference type="GeneID" id="14903553"/>
<evidence type="ECO:0000259" key="2">
    <source>
        <dbReference type="PROSITE" id="PS50166"/>
    </source>
</evidence>
<dbReference type="Gene3D" id="1.25.10.10">
    <property type="entry name" value="Leucine-rich Repeat Variant"/>
    <property type="match status" value="1"/>
</dbReference>
<sequence>ILQILLKSTDNELRKQSESQLATYLQQDPNSYFTQLVSEFINQQNEPIFRQFACTILNQAILKNIDSKQYAWECLDQNLRENIKSTLLSNMMTNIQLIQKSCANAISSICVVEIPQKQWQNLISDLSSSTQPNVDIQIKKAAIMTLGQICDKLKQHRFSLEPQQKEQILTAILLGLSPEEQDVDIKTNSIIALGDAIEFMEELFQQKMVLEFSTQQLISCITNPLDVETLKLALQRTTDYVKTLHKYIGQYIVNLYNATENFIAHEDPEIACPAIEIWTTIASEYLERRKQNLDKNRINNVQQDNPNHIMQVQENLIRALLQNLLKNDTQQSTFESEIQECAQKSLCSIVEAVGDIVIPTFTIFISNTISNQEWQHRQAAAQSFGTLMEGISKVQISQLIQNGISEFVKMLQDSTQFVRESCSKLLSKIAEFHPECLFTNQNSNQDFQLILQSLTQSHNISKNISWLFCFLGENLEQYPNNSVIHKNVDIIIDSLIKNGIRGDLQQTDYSLIDVSFMGVMNYVHFSKQPQIAQKYLDFFIAQFDNSNSINDGRKSQIQSGILSAMHSCLLGLDEYFNKNQSKDVYNLIVNHFKRNADVDTDGMYVISALATVSGEDFCQYLDNFWPFINHSLSNKQQDLELFKTTLGTIGDIARACEAGFKEKLNILEPLMLGLEQTNFDREVKLQIFNCIGDIFLASKLNCLPYLDKMMRIFEFGFVGALEMQYSTDLDIIDYSEQLKDKIIDAYTCVMHGINDAQPNRYFLQHIPKLVEFIYKTCEQQYHPTVEYVKNCISLLMDIGNFYKKEAKQYIKNNQTISIINILKQFDQSPETKENLAYAERILKEMD</sequence>
<dbReference type="InterPro" id="IPR011989">
    <property type="entry name" value="ARM-like"/>
</dbReference>
<dbReference type="InterPro" id="IPR001494">
    <property type="entry name" value="Importin-beta_N"/>
</dbReference>
<dbReference type="eggNOG" id="KOG1241">
    <property type="taxonomic scope" value="Eukaryota"/>
</dbReference>
<accession>G0R4X6</accession>
<dbReference type="InParanoid" id="G0R4X6"/>
<name>G0R4X6_ICHMU</name>
<gene>
    <name evidence="3" type="ORF">IMG5_195330</name>
</gene>
<evidence type="ECO:0000256" key="1">
    <source>
        <dbReference type="ARBA" id="ARBA00022737"/>
    </source>
</evidence>
<dbReference type="GO" id="GO:0006886">
    <property type="term" value="P:intracellular protein transport"/>
    <property type="evidence" value="ECO:0007669"/>
    <property type="project" value="InterPro"/>
</dbReference>
<feature type="non-terminal residue" evidence="3">
    <location>
        <position position="1"/>
    </location>
</feature>
<evidence type="ECO:0000313" key="3">
    <source>
        <dbReference type="EMBL" id="EGR27486.1"/>
    </source>
</evidence>
<dbReference type="PROSITE" id="PS50166">
    <property type="entry name" value="IMPORTIN_B_NT"/>
    <property type="match status" value="1"/>
</dbReference>
<keyword evidence="4" id="KW-1185">Reference proteome</keyword>
<dbReference type="InterPro" id="IPR058584">
    <property type="entry name" value="IMB1_TNPO1-like_TPR"/>
</dbReference>
<dbReference type="FunCoup" id="G0R4X6">
    <property type="interactions" value="607"/>
</dbReference>
<organism evidence="3 4">
    <name type="scientific">Ichthyophthirius multifiliis</name>
    <name type="common">White spot disease agent</name>
    <name type="synonym">Ich</name>
    <dbReference type="NCBI Taxonomy" id="5932"/>
    <lineage>
        <taxon>Eukaryota</taxon>
        <taxon>Sar</taxon>
        <taxon>Alveolata</taxon>
        <taxon>Ciliophora</taxon>
        <taxon>Intramacronucleata</taxon>
        <taxon>Oligohymenophorea</taxon>
        <taxon>Hymenostomatida</taxon>
        <taxon>Ophryoglenina</taxon>
        <taxon>Ichthyophthirius</taxon>
    </lineage>
</organism>
<feature type="domain" description="Importin N-terminal" evidence="2">
    <location>
        <begin position="17"/>
        <end position="93"/>
    </location>
</feature>
<dbReference type="AlphaFoldDB" id="G0R4X6"/>
<reference evidence="3 4" key="1">
    <citation type="submission" date="2011-07" db="EMBL/GenBank/DDBJ databases">
        <authorList>
            <person name="Coyne R."/>
            <person name="Brami D."/>
            <person name="Johnson J."/>
            <person name="Hostetler J."/>
            <person name="Hannick L."/>
            <person name="Clark T."/>
            <person name="Cassidy-Hanley D."/>
            <person name="Inman J."/>
        </authorList>
    </citation>
    <scope>NUCLEOTIDE SEQUENCE [LARGE SCALE GENOMIC DNA]</scope>
    <source>
        <strain evidence="3 4">G5</strain>
    </source>
</reference>
<dbReference type="SUPFAM" id="SSF48371">
    <property type="entry name" value="ARM repeat"/>
    <property type="match status" value="1"/>
</dbReference>
<dbReference type="STRING" id="857967.G0R4X6"/>